<dbReference type="AlphaFoldDB" id="A0AA40E6J7"/>
<gene>
    <name evidence="7" type="ORF">B0H67DRAFT_605175</name>
</gene>
<evidence type="ECO:0000256" key="5">
    <source>
        <dbReference type="ARBA" id="ARBA00023033"/>
    </source>
</evidence>
<evidence type="ECO:0000313" key="7">
    <source>
        <dbReference type="EMBL" id="KAK0730099.1"/>
    </source>
</evidence>
<keyword evidence="4" id="KW-0560">Oxidoreductase</keyword>
<keyword evidence="8" id="KW-1185">Reference proteome</keyword>
<sequence>MKIVIAGAGISGLATYHYLRKHLPNPPAPAPPHTIRIYETYRPRPSGASPSPDADPFEALSTSTALVGGGLGVSSNGMRVLRDLDPAIYQAVAKQGFPCERIIFMGQNGWALGVKETNDKGGFEGPSGRAEVCVSSTRHGLWACLMAAMPEGVVQYKKITDVEILGQGGKKVMRLEDGTEEECDLLIGADGVKSTVRKVLFGEDKCGREYRPLYTGVSWVGGFISGPLPSRVADHNAMVFHLGRHGFLGYASASPAEANSLMWWSTWETDSPPTRGSANHKSIKAGMQARHGKWADPIVQAILSQAEVETIYPIWALPDLPSWGRDGIVLTGDAAHALSPTTAQGACQALEDAQTMSLLLAGTLTRAYSARQEDATASPPALWAEEEKEAVERTIKLFYDIRLPRVSAIAERGRALDGKKNVSILEEYAMYCFIWVMINFPSLVRFLMGDLDAEIVNWSARKEVAKALAALDSV</sequence>
<dbReference type="PANTHER" id="PTHR13789">
    <property type="entry name" value="MONOOXYGENASE"/>
    <property type="match status" value="1"/>
</dbReference>
<dbReference type="SUPFAM" id="SSF51905">
    <property type="entry name" value="FAD/NAD(P)-binding domain"/>
    <property type="match status" value="1"/>
</dbReference>
<evidence type="ECO:0000256" key="4">
    <source>
        <dbReference type="ARBA" id="ARBA00023002"/>
    </source>
</evidence>
<protein>
    <recommendedName>
        <fullName evidence="6">FAD-binding domain-containing protein</fullName>
    </recommendedName>
</protein>
<dbReference type="InterPro" id="IPR050493">
    <property type="entry name" value="FAD-dep_Monooxygenase_BioMet"/>
</dbReference>
<dbReference type="EMBL" id="JAUKUA010000001">
    <property type="protein sequence ID" value="KAK0730099.1"/>
    <property type="molecule type" value="Genomic_DNA"/>
</dbReference>
<comment type="caution">
    <text evidence="7">The sequence shown here is derived from an EMBL/GenBank/DDBJ whole genome shotgun (WGS) entry which is preliminary data.</text>
</comment>
<dbReference type="GO" id="GO:0071949">
    <property type="term" value="F:FAD binding"/>
    <property type="evidence" value="ECO:0007669"/>
    <property type="project" value="InterPro"/>
</dbReference>
<keyword evidence="3" id="KW-0274">FAD</keyword>
<dbReference type="InterPro" id="IPR002938">
    <property type="entry name" value="FAD-bd"/>
</dbReference>
<evidence type="ECO:0000259" key="6">
    <source>
        <dbReference type="Pfam" id="PF01494"/>
    </source>
</evidence>
<evidence type="ECO:0000256" key="3">
    <source>
        <dbReference type="ARBA" id="ARBA00022827"/>
    </source>
</evidence>
<dbReference type="PRINTS" id="PR00420">
    <property type="entry name" value="RNGMNOXGNASE"/>
</dbReference>
<dbReference type="PANTHER" id="PTHR13789:SF309">
    <property type="entry name" value="PUTATIVE (AFU_ORTHOLOGUE AFUA_6G14510)-RELATED"/>
    <property type="match status" value="1"/>
</dbReference>
<reference evidence="7" key="1">
    <citation type="submission" date="2023-06" db="EMBL/GenBank/DDBJ databases">
        <title>Genome-scale phylogeny and comparative genomics of the fungal order Sordariales.</title>
        <authorList>
            <consortium name="Lawrence Berkeley National Laboratory"/>
            <person name="Hensen N."/>
            <person name="Bonometti L."/>
            <person name="Westerberg I."/>
            <person name="Brannstrom I.O."/>
            <person name="Guillou S."/>
            <person name="Cros-Aarteil S."/>
            <person name="Calhoun S."/>
            <person name="Haridas S."/>
            <person name="Kuo A."/>
            <person name="Mondo S."/>
            <person name="Pangilinan J."/>
            <person name="Riley R."/>
            <person name="Labutti K."/>
            <person name="Andreopoulos B."/>
            <person name="Lipzen A."/>
            <person name="Chen C."/>
            <person name="Yanf M."/>
            <person name="Daum C."/>
            <person name="Ng V."/>
            <person name="Clum A."/>
            <person name="Steindorff A."/>
            <person name="Ohm R."/>
            <person name="Martin F."/>
            <person name="Silar P."/>
            <person name="Natvig D."/>
            <person name="Lalanne C."/>
            <person name="Gautier V."/>
            <person name="Ament-Velasquez S.L."/>
            <person name="Kruys A."/>
            <person name="Hutchinson M.I."/>
            <person name="Powell A.J."/>
            <person name="Barry K."/>
            <person name="Miller A.N."/>
            <person name="Grigoriev I.V."/>
            <person name="Debuchy R."/>
            <person name="Gladieux P."/>
            <person name="Thoren M.H."/>
            <person name="Johannesson H."/>
        </authorList>
    </citation>
    <scope>NUCLEOTIDE SEQUENCE</scope>
    <source>
        <strain evidence="7">SMH4607-1</strain>
    </source>
</reference>
<dbReference type="GO" id="GO:0004497">
    <property type="term" value="F:monooxygenase activity"/>
    <property type="evidence" value="ECO:0007669"/>
    <property type="project" value="UniProtKB-KW"/>
</dbReference>
<dbReference type="InterPro" id="IPR036188">
    <property type="entry name" value="FAD/NAD-bd_sf"/>
</dbReference>
<accession>A0AA40E6J7</accession>
<keyword evidence="5" id="KW-0503">Monooxygenase</keyword>
<proteinExistence type="inferred from homology"/>
<name>A0AA40E6J7_9PEZI</name>
<dbReference type="Pfam" id="PF01494">
    <property type="entry name" value="FAD_binding_3"/>
    <property type="match status" value="1"/>
</dbReference>
<dbReference type="Gene3D" id="3.50.50.60">
    <property type="entry name" value="FAD/NAD(P)-binding domain"/>
    <property type="match status" value="1"/>
</dbReference>
<evidence type="ECO:0000256" key="2">
    <source>
        <dbReference type="ARBA" id="ARBA00022630"/>
    </source>
</evidence>
<evidence type="ECO:0000256" key="1">
    <source>
        <dbReference type="ARBA" id="ARBA00007992"/>
    </source>
</evidence>
<organism evidence="7 8">
    <name type="scientific">Lasiosphaeris hirsuta</name>
    <dbReference type="NCBI Taxonomy" id="260670"/>
    <lineage>
        <taxon>Eukaryota</taxon>
        <taxon>Fungi</taxon>
        <taxon>Dikarya</taxon>
        <taxon>Ascomycota</taxon>
        <taxon>Pezizomycotina</taxon>
        <taxon>Sordariomycetes</taxon>
        <taxon>Sordariomycetidae</taxon>
        <taxon>Sordariales</taxon>
        <taxon>Lasiosphaeriaceae</taxon>
        <taxon>Lasiosphaeris</taxon>
    </lineage>
</organism>
<dbReference type="Proteomes" id="UP001172102">
    <property type="component" value="Unassembled WGS sequence"/>
</dbReference>
<keyword evidence="2" id="KW-0285">Flavoprotein</keyword>
<feature type="domain" description="FAD-binding" evidence="6">
    <location>
        <begin position="151"/>
        <end position="369"/>
    </location>
</feature>
<evidence type="ECO:0000313" key="8">
    <source>
        <dbReference type="Proteomes" id="UP001172102"/>
    </source>
</evidence>
<comment type="similarity">
    <text evidence="1">Belongs to the paxM FAD-dependent monooxygenase family.</text>
</comment>